<dbReference type="Proteomes" id="UP000237000">
    <property type="component" value="Unassembled WGS sequence"/>
</dbReference>
<name>A0A2P5DJ22_TREOI</name>
<keyword evidence="2" id="KW-1185">Reference proteome</keyword>
<evidence type="ECO:0000313" key="1">
    <source>
        <dbReference type="EMBL" id="PON73283.1"/>
    </source>
</evidence>
<sequence length="74" mass="8221">MLSFEELTEEMCQSVSSMEPADGDLEDISLTEKIPIMVVMKALGLNNDKLVQMLELDPLPEEKITAKEIIGNDP</sequence>
<dbReference type="EMBL" id="JXTC01000267">
    <property type="protein sequence ID" value="PON73283.1"/>
    <property type="molecule type" value="Genomic_DNA"/>
</dbReference>
<comment type="caution">
    <text evidence="1">The sequence shown here is derived from an EMBL/GenBank/DDBJ whole genome shotgun (WGS) entry which is preliminary data.</text>
</comment>
<reference evidence="2" key="1">
    <citation type="submission" date="2016-06" db="EMBL/GenBank/DDBJ databases">
        <title>Parallel loss of symbiosis genes in relatives of nitrogen-fixing non-legume Parasponia.</title>
        <authorList>
            <person name="Van Velzen R."/>
            <person name="Holmer R."/>
            <person name="Bu F."/>
            <person name="Rutten L."/>
            <person name="Van Zeijl A."/>
            <person name="Liu W."/>
            <person name="Santuari L."/>
            <person name="Cao Q."/>
            <person name="Sharma T."/>
            <person name="Shen D."/>
            <person name="Roswanjaya Y."/>
            <person name="Wardhani T."/>
            <person name="Kalhor M.S."/>
            <person name="Jansen J."/>
            <person name="Van den Hoogen J."/>
            <person name="Gungor B."/>
            <person name="Hartog M."/>
            <person name="Hontelez J."/>
            <person name="Verver J."/>
            <person name="Yang W.-C."/>
            <person name="Schijlen E."/>
            <person name="Repin R."/>
            <person name="Schilthuizen M."/>
            <person name="Schranz E."/>
            <person name="Heidstra R."/>
            <person name="Miyata K."/>
            <person name="Fedorova E."/>
            <person name="Kohlen W."/>
            <person name="Bisseling T."/>
            <person name="Smit S."/>
            <person name="Geurts R."/>
        </authorList>
    </citation>
    <scope>NUCLEOTIDE SEQUENCE [LARGE SCALE GENOMIC DNA]</scope>
    <source>
        <strain evidence="2">cv. RG33-2</strain>
    </source>
</reference>
<accession>A0A2P5DJ22</accession>
<organism evidence="1 2">
    <name type="scientific">Trema orientale</name>
    <name type="common">Charcoal tree</name>
    <name type="synonym">Celtis orientalis</name>
    <dbReference type="NCBI Taxonomy" id="63057"/>
    <lineage>
        <taxon>Eukaryota</taxon>
        <taxon>Viridiplantae</taxon>
        <taxon>Streptophyta</taxon>
        <taxon>Embryophyta</taxon>
        <taxon>Tracheophyta</taxon>
        <taxon>Spermatophyta</taxon>
        <taxon>Magnoliopsida</taxon>
        <taxon>eudicotyledons</taxon>
        <taxon>Gunneridae</taxon>
        <taxon>Pentapetalae</taxon>
        <taxon>rosids</taxon>
        <taxon>fabids</taxon>
        <taxon>Rosales</taxon>
        <taxon>Cannabaceae</taxon>
        <taxon>Trema</taxon>
    </lineage>
</organism>
<gene>
    <name evidence="1" type="ORF">TorRG33x02_250190</name>
</gene>
<evidence type="ECO:0000313" key="2">
    <source>
        <dbReference type="Proteomes" id="UP000237000"/>
    </source>
</evidence>
<dbReference type="AlphaFoldDB" id="A0A2P5DJ22"/>
<proteinExistence type="predicted"/>
<dbReference type="InParanoid" id="A0A2P5DJ22"/>
<protein>
    <submittedName>
        <fullName evidence="1">RNA polymerase Rpb2, domain</fullName>
    </submittedName>
</protein>